<keyword evidence="3" id="KW-1185">Reference proteome</keyword>
<proteinExistence type="predicted"/>
<evidence type="ECO:0000313" key="2">
    <source>
        <dbReference type="EMBL" id="QSY51486.1"/>
    </source>
</evidence>
<feature type="transmembrane region" description="Helical" evidence="1">
    <location>
        <begin position="55"/>
        <end position="73"/>
    </location>
</feature>
<gene>
    <name evidence="2" type="ORF">J3S04_11785</name>
</gene>
<evidence type="ECO:0000313" key="3">
    <source>
        <dbReference type="Proteomes" id="UP000671836"/>
    </source>
</evidence>
<dbReference type="RefSeq" id="WP_086572883.1">
    <property type="nucleotide sequence ID" value="NZ_CP071595.1"/>
</dbReference>
<accession>A0ABX7RT73</accession>
<feature type="transmembrane region" description="Helical" evidence="1">
    <location>
        <begin position="20"/>
        <end position="43"/>
    </location>
</feature>
<keyword evidence="1" id="KW-0812">Transmembrane</keyword>
<evidence type="ECO:0000256" key="1">
    <source>
        <dbReference type="SAM" id="Phobius"/>
    </source>
</evidence>
<protein>
    <submittedName>
        <fullName evidence="2">Uncharacterized protein</fullName>
    </submittedName>
</protein>
<name>A0ABX7RT73_9ACTN</name>
<dbReference type="EMBL" id="CP071595">
    <property type="protein sequence ID" value="QSY51486.1"/>
    <property type="molecule type" value="Genomic_DNA"/>
</dbReference>
<organism evidence="2 3">
    <name type="scientific">Streptomyces griseocarneus</name>
    <dbReference type="NCBI Taxonomy" id="51201"/>
    <lineage>
        <taxon>Bacteria</taxon>
        <taxon>Bacillati</taxon>
        <taxon>Actinomycetota</taxon>
        <taxon>Actinomycetes</taxon>
        <taxon>Kitasatosporales</taxon>
        <taxon>Streptomycetaceae</taxon>
        <taxon>Streptomyces</taxon>
    </lineage>
</organism>
<feature type="transmembrane region" description="Helical" evidence="1">
    <location>
        <begin position="79"/>
        <end position="101"/>
    </location>
</feature>
<reference evidence="2 3" key="1">
    <citation type="submission" date="2021-03" db="EMBL/GenBank/DDBJ databases">
        <title>Streptomyces strains.</title>
        <authorList>
            <person name="Lund M.B."/>
            <person name="Toerring T."/>
        </authorList>
    </citation>
    <scope>NUCLEOTIDE SEQUENCE [LARGE SCALE GENOMIC DNA]</scope>
    <source>
        <strain evidence="2 3">KCC S-1010</strain>
    </source>
</reference>
<keyword evidence="1" id="KW-1133">Transmembrane helix</keyword>
<dbReference type="Proteomes" id="UP000671836">
    <property type="component" value="Chromosome"/>
</dbReference>
<sequence length="119" mass="13437">MVTLEPEGRRTLSFWESFGAHLELGAGMFLLSGVPSLLIVVVAGMVRLKKGYQEFRALMMLLLLPPLWPVWFVDTAMPFTLWVEIAVQILFAAFVMPVPLLPDPYSEDREETEQLTPAD</sequence>
<keyword evidence="1" id="KW-0472">Membrane</keyword>